<feature type="transmembrane region" description="Helical" evidence="8">
    <location>
        <begin position="109"/>
        <end position="127"/>
    </location>
</feature>
<dbReference type="OrthoDB" id="2854767at2"/>
<protein>
    <recommendedName>
        <fullName evidence="11">Accessory regulator AgrB</fullName>
    </recommendedName>
</protein>
<evidence type="ECO:0000256" key="4">
    <source>
        <dbReference type="ARBA" id="ARBA00022692"/>
    </source>
</evidence>
<keyword evidence="3" id="KW-0645">Protease</keyword>
<keyword evidence="10" id="KW-1185">Reference proteome</keyword>
<sequence length="216" mass="24876">MSKVEEIASNLSIKIGNRLEKSEEDINILKYGMFVIIHTIFTAIITIFVGIIIGRLKEVLIITICCGLLKRYSGGVHASSPNRCTIIGLMMVILLTFIGDIIIQKSDKFIFLMIIMILITLEYFIIYKRCPIGCKEKPLKNENKRKKLRKKSFKLMNIYILVIILLYVFYFLKNIYFIKSIIMSVVLGIFMQTFALSVIGKMFVEKIDNILDISKL</sequence>
<dbReference type="GO" id="GO:0006508">
    <property type="term" value="P:proteolysis"/>
    <property type="evidence" value="ECO:0007669"/>
    <property type="project" value="UniProtKB-KW"/>
</dbReference>
<evidence type="ECO:0000256" key="1">
    <source>
        <dbReference type="ARBA" id="ARBA00022475"/>
    </source>
</evidence>
<reference evidence="9 10" key="1">
    <citation type="journal article" date="2017" name="Genome Announc.">
        <title>Draft Genome Sequence of Romboutsia maritimum sp. nov. Strain CCRI-22766(T), Isolated from Coastal Estuarine Mud.</title>
        <authorList>
            <person name="Maheux A.F."/>
            <person name="Boudreau D.K."/>
            <person name="Berube E."/>
            <person name="Boissinot M."/>
            <person name="Raymond F."/>
            <person name="Brodeur S."/>
            <person name="Corbeil J."/>
            <person name="Brightwell G."/>
            <person name="Broda D."/>
            <person name="Omar R.F."/>
            <person name="Bergeron M.G."/>
        </authorList>
    </citation>
    <scope>NUCLEOTIDE SEQUENCE [LARGE SCALE GENOMIC DNA]</scope>
    <source>
        <strain evidence="9 10">CCRI-22766</strain>
    </source>
</reference>
<name>A0A371IWS6_9FIRM</name>
<evidence type="ECO:0000256" key="6">
    <source>
        <dbReference type="ARBA" id="ARBA00022989"/>
    </source>
</evidence>
<organism evidence="9 10">
    <name type="scientific">Romboutsia maritimum</name>
    <dbReference type="NCBI Taxonomy" id="2020948"/>
    <lineage>
        <taxon>Bacteria</taxon>
        <taxon>Bacillati</taxon>
        <taxon>Bacillota</taxon>
        <taxon>Clostridia</taxon>
        <taxon>Peptostreptococcales</taxon>
        <taxon>Peptostreptococcaceae</taxon>
        <taxon>Romboutsia</taxon>
    </lineage>
</organism>
<dbReference type="Pfam" id="PF04647">
    <property type="entry name" value="AgrB"/>
    <property type="match status" value="1"/>
</dbReference>
<feature type="transmembrane region" description="Helical" evidence="8">
    <location>
        <begin position="153"/>
        <end position="170"/>
    </location>
</feature>
<dbReference type="EMBL" id="NOJZ02000001">
    <property type="protein sequence ID" value="RDY24933.1"/>
    <property type="molecule type" value="Genomic_DNA"/>
</dbReference>
<keyword evidence="2" id="KW-0673">Quorum sensing</keyword>
<keyword evidence="6 8" id="KW-1133">Transmembrane helix</keyword>
<keyword evidence="1" id="KW-1003">Cell membrane</keyword>
<accession>A0A371IWS6</accession>
<dbReference type="Proteomes" id="UP000243494">
    <property type="component" value="Unassembled WGS sequence"/>
</dbReference>
<dbReference type="RefSeq" id="WP_095404708.1">
    <property type="nucleotide sequence ID" value="NZ_NOJZ02000001.1"/>
</dbReference>
<dbReference type="GO" id="GO:0009372">
    <property type="term" value="P:quorum sensing"/>
    <property type="evidence" value="ECO:0007669"/>
    <property type="project" value="UniProtKB-KW"/>
</dbReference>
<evidence type="ECO:0000313" key="10">
    <source>
        <dbReference type="Proteomes" id="UP000243494"/>
    </source>
</evidence>
<feature type="transmembrane region" description="Helical" evidence="8">
    <location>
        <begin position="31"/>
        <end position="53"/>
    </location>
</feature>
<evidence type="ECO:0000256" key="7">
    <source>
        <dbReference type="ARBA" id="ARBA00023136"/>
    </source>
</evidence>
<evidence type="ECO:0000256" key="3">
    <source>
        <dbReference type="ARBA" id="ARBA00022670"/>
    </source>
</evidence>
<feature type="transmembrane region" description="Helical" evidence="8">
    <location>
        <begin position="84"/>
        <end position="103"/>
    </location>
</feature>
<proteinExistence type="predicted"/>
<dbReference type="GO" id="GO:0016020">
    <property type="term" value="C:membrane"/>
    <property type="evidence" value="ECO:0007669"/>
    <property type="project" value="InterPro"/>
</dbReference>
<keyword evidence="4 8" id="KW-0812">Transmembrane</keyword>
<evidence type="ECO:0000256" key="2">
    <source>
        <dbReference type="ARBA" id="ARBA00022654"/>
    </source>
</evidence>
<keyword evidence="5" id="KW-0378">Hydrolase</keyword>
<feature type="transmembrane region" description="Helical" evidence="8">
    <location>
        <begin position="176"/>
        <end position="199"/>
    </location>
</feature>
<dbReference type="InterPro" id="IPR006741">
    <property type="entry name" value="AgrB"/>
</dbReference>
<keyword evidence="7 8" id="KW-0472">Membrane</keyword>
<dbReference type="AlphaFoldDB" id="A0A371IWS6"/>
<dbReference type="GO" id="GO:0008233">
    <property type="term" value="F:peptidase activity"/>
    <property type="evidence" value="ECO:0007669"/>
    <property type="project" value="UniProtKB-KW"/>
</dbReference>
<evidence type="ECO:0000313" key="9">
    <source>
        <dbReference type="EMBL" id="RDY24933.1"/>
    </source>
</evidence>
<comment type="caution">
    <text evidence="9">The sequence shown here is derived from an EMBL/GenBank/DDBJ whole genome shotgun (WGS) entry which is preliminary data.</text>
</comment>
<evidence type="ECO:0008006" key="11">
    <source>
        <dbReference type="Google" id="ProtNLM"/>
    </source>
</evidence>
<gene>
    <name evidence="9" type="ORF">CHF27_001665</name>
</gene>
<evidence type="ECO:0000256" key="8">
    <source>
        <dbReference type="SAM" id="Phobius"/>
    </source>
</evidence>
<evidence type="ECO:0000256" key="5">
    <source>
        <dbReference type="ARBA" id="ARBA00022801"/>
    </source>
</evidence>
<dbReference type="SMART" id="SM00793">
    <property type="entry name" value="AgrB"/>
    <property type="match status" value="1"/>
</dbReference>